<evidence type="ECO:0000313" key="1">
    <source>
        <dbReference type="EMBL" id="RMC07977.1"/>
    </source>
</evidence>
<comment type="caution">
    <text evidence="1">The sequence shown here is derived from an EMBL/GenBank/DDBJ whole genome shotgun (WGS) entry which is preliminary data.</text>
</comment>
<reference evidence="1 2" key="1">
    <citation type="submission" date="2018-07" db="EMBL/GenBank/DDBJ databases">
        <title>A high quality draft genome assembly of the barn swallow (H. rustica rustica).</title>
        <authorList>
            <person name="Formenti G."/>
            <person name="Chiara M."/>
            <person name="Poveda L."/>
            <person name="Francoijs K.-J."/>
            <person name="Bonisoli-Alquati A."/>
            <person name="Canova L."/>
            <person name="Gianfranceschi L."/>
            <person name="Horner D.S."/>
            <person name="Saino N."/>
        </authorList>
    </citation>
    <scope>NUCLEOTIDE SEQUENCE [LARGE SCALE GENOMIC DNA]</scope>
    <source>
        <strain evidence="1">Chelidonia</strain>
        <tissue evidence="1">Blood</tissue>
    </source>
</reference>
<gene>
    <name evidence="1" type="ORF">DUI87_15449</name>
</gene>
<accession>A0A3M0KL94</accession>
<dbReference type="AlphaFoldDB" id="A0A3M0KL94"/>
<sequence>MKGWLWGAKETGGMSLKMCQCGQQKDMKQEVGLGGQRESIRQYREQNADAFGGRQEEPYRITCLLRLLLNLINCLCREISYNFLDRYQPFQLIASPHGQKIVMISMQSGLGWMELLTEVSKFEELQALSENENIKRFAVYHKYH</sequence>
<proteinExistence type="predicted"/>
<dbReference type="EMBL" id="QRBI01000119">
    <property type="protein sequence ID" value="RMC07977.1"/>
    <property type="molecule type" value="Genomic_DNA"/>
</dbReference>
<keyword evidence="2" id="KW-1185">Reference proteome</keyword>
<dbReference type="Proteomes" id="UP000269221">
    <property type="component" value="Unassembled WGS sequence"/>
</dbReference>
<organism evidence="1 2">
    <name type="scientific">Hirundo rustica rustica</name>
    <dbReference type="NCBI Taxonomy" id="333673"/>
    <lineage>
        <taxon>Eukaryota</taxon>
        <taxon>Metazoa</taxon>
        <taxon>Chordata</taxon>
        <taxon>Craniata</taxon>
        <taxon>Vertebrata</taxon>
        <taxon>Euteleostomi</taxon>
        <taxon>Archelosauria</taxon>
        <taxon>Archosauria</taxon>
        <taxon>Dinosauria</taxon>
        <taxon>Saurischia</taxon>
        <taxon>Theropoda</taxon>
        <taxon>Coelurosauria</taxon>
        <taxon>Aves</taxon>
        <taxon>Neognathae</taxon>
        <taxon>Neoaves</taxon>
        <taxon>Telluraves</taxon>
        <taxon>Australaves</taxon>
        <taxon>Passeriformes</taxon>
        <taxon>Sylvioidea</taxon>
        <taxon>Hirundinidae</taxon>
        <taxon>Hirundo</taxon>
    </lineage>
</organism>
<name>A0A3M0KL94_HIRRU</name>
<protein>
    <submittedName>
        <fullName evidence="1">Uncharacterized protein</fullName>
    </submittedName>
</protein>
<evidence type="ECO:0000313" key="2">
    <source>
        <dbReference type="Proteomes" id="UP000269221"/>
    </source>
</evidence>